<name>A0AAV0PUQ0_9ROSI</name>
<dbReference type="AlphaFoldDB" id="A0AAV0PUQ0"/>
<accession>A0AAV0PUQ0</accession>
<reference evidence="2" key="1">
    <citation type="submission" date="2022-08" db="EMBL/GenBank/DDBJ databases">
        <authorList>
            <person name="Gutierrez-Valencia J."/>
        </authorList>
    </citation>
    <scope>NUCLEOTIDE SEQUENCE</scope>
</reference>
<proteinExistence type="predicted"/>
<protein>
    <submittedName>
        <fullName evidence="2">Uncharacterized protein</fullName>
    </submittedName>
</protein>
<evidence type="ECO:0000256" key="1">
    <source>
        <dbReference type="SAM" id="MobiDB-lite"/>
    </source>
</evidence>
<dbReference type="EMBL" id="CAMGYJ010000009">
    <property type="protein sequence ID" value="CAI0474162.1"/>
    <property type="molecule type" value="Genomic_DNA"/>
</dbReference>
<sequence>MVSRHIPALHRLHLDAGQLVNQPPIPQNLQGVPPRPPRPDAVPHRRPDLRLCLLLQCSRLVHPHHQIGGARLIRHLLVFPWRDLPSQGMALDPLHSLRLLHSRSDRSVLQFGRPLGGHDQQLQLRAQEHLEPPEFQRNRRD</sequence>
<dbReference type="Proteomes" id="UP001154282">
    <property type="component" value="Unassembled WGS sequence"/>
</dbReference>
<evidence type="ECO:0000313" key="3">
    <source>
        <dbReference type="Proteomes" id="UP001154282"/>
    </source>
</evidence>
<comment type="caution">
    <text evidence="2">The sequence shown here is derived from an EMBL/GenBank/DDBJ whole genome shotgun (WGS) entry which is preliminary data.</text>
</comment>
<feature type="region of interest" description="Disordered" evidence="1">
    <location>
        <begin position="20"/>
        <end position="42"/>
    </location>
</feature>
<keyword evidence="3" id="KW-1185">Reference proteome</keyword>
<evidence type="ECO:0000313" key="2">
    <source>
        <dbReference type="EMBL" id="CAI0474162.1"/>
    </source>
</evidence>
<gene>
    <name evidence="2" type="ORF">LITE_LOCUS39921</name>
</gene>
<organism evidence="2 3">
    <name type="scientific">Linum tenue</name>
    <dbReference type="NCBI Taxonomy" id="586396"/>
    <lineage>
        <taxon>Eukaryota</taxon>
        <taxon>Viridiplantae</taxon>
        <taxon>Streptophyta</taxon>
        <taxon>Embryophyta</taxon>
        <taxon>Tracheophyta</taxon>
        <taxon>Spermatophyta</taxon>
        <taxon>Magnoliopsida</taxon>
        <taxon>eudicotyledons</taxon>
        <taxon>Gunneridae</taxon>
        <taxon>Pentapetalae</taxon>
        <taxon>rosids</taxon>
        <taxon>fabids</taxon>
        <taxon>Malpighiales</taxon>
        <taxon>Linaceae</taxon>
        <taxon>Linum</taxon>
    </lineage>
</organism>